<accession>A0A4S8KQA3</accession>
<organism evidence="1 2">
    <name type="scientific">Dendrothele bispora (strain CBS 962.96)</name>
    <dbReference type="NCBI Taxonomy" id="1314807"/>
    <lineage>
        <taxon>Eukaryota</taxon>
        <taxon>Fungi</taxon>
        <taxon>Dikarya</taxon>
        <taxon>Basidiomycota</taxon>
        <taxon>Agaricomycotina</taxon>
        <taxon>Agaricomycetes</taxon>
        <taxon>Agaricomycetidae</taxon>
        <taxon>Agaricales</taxon>
        <taxon>Agaricales incertae sedis</taxon>
        <taxon>Dendrothele</taxon>
    </lineage>
</organism>
<name>A0A4S8KQA3_DENBC</name>
<dbReference type="Proteomes" id="UP000297245">
    <property type="component" value="Unassembled WGS sequence"/>
</dbReference>
<proteinExistence type="predicted"/>
<reference evidence="1 2" key="1">
    <citation type="journal article" date="2019" name="Nat. Ecol. Evol.">
        <title>Megaphylogeny resolves global patterns of mushroom evolution.</title>
        <authorList>
            <person name="Varga T."/>
            <person name="Krizsan K."/>
            <person name="Foldi C."/>
            <person name="Dima B."/>
            <person name="Sanchez-Garcia M."/>
            <person name="Sanchez-Ramirez S."/>
            <person name="Szollosi G.J."/>
            <person name="Szarkandi J.G."/>
            <person name="Papp V."/>
            <person name="Albert L."/>
            <person name="Andreopoulos W."/>
            <person name="Angelini C."/>
            <person name="Antonin V."/>
            <person name="Barry K.W."/>
            <person name="Bougher N.L."/>
            <person name="Buchanan P."/>
            <person name="Buyck B."/>
            <person name="Bense V."/>
            <person name="Catcheside P."/>
            <person name="Chovatia M."/>
            <person name="Cooper J."/>
            <person name="Damon W."/>
            <person name="Desjardin D."/>
            <person name="Finy P."/>
            <person name="Geml J."/>
            <person name="Haridas S."/>
            <person name="Hughes K."/>
            <person name="Justo A."/>
            <person name="Karasinski D."/>
            <person name="Kautmanova I."/>
            <person name="Kiss B."/>
            <person name="Kocsube S."/>
            <person name="Kotiranta H."/>
            <person name="LaButti K.M."/>
            <person name="Lechner B.E."/>
            <person name="Liimatainen K."/>
            <person name="Lipzen A."/>
            <person name="Lukacs Z."/>
            <person name="Mihaltcheva S."/>
            <person name="Morgado L.N."/>
            <person name="Niskanen T."/>
            <person name="Noordeloos M.E."/>
            <person name="Ohm R.A."/>
            <person name="Ortiz-Santana B."/>
            <person name="Ovrebo C."/>
            <person name="Racz N."/>
            <person name="Riley R."/>
            <person name="Savchenko A."/>
            <person name="Shiryaev A."/>
            <person name="Soop K."/>
            <person name="Spirin V."/>
            <person name="Szebenyi C."/>
            <person name="Tomsovsky M."/>
            <person name="Tulloss R.E."/>
            <person name="Uehling J."/>
            <person name="Grigoriev I.V."/>
            <person name="Vagvolgyi C."/>
            <person name="Papp T."/>
            <person name="Martin F.M."/>
            <person name="Miettinen O."/>
            <person name="Hibbett D.S."/>
            <person name="Nagy L.G."/>
        </authorList>
    </citation>
    <scope>NUCLEOTIDE SEQUENCE [LARGE SCALE GENOMIC DNA]</scope>
    <source>
        <strain evidence="1 2">CBS 962.96</strain>
    </source>
</reference>
<keyword evidence="2" id="KW-1185">Reference proteome</keyword>
<dbReference type="AlphaFoldDB" id="A0A4S8KQA3"/>
<gene>
    <name evidence="1" type="ORF">K435DRAFT_786578</name>
</gene>
<protein>
    <submittedName>
        <fullName evidence="1">Uncharacterized protein</fullName>
    </submittedName>
</protein>
<evidence type="ECO:0000313" key="1">
    <source>
        <dbReference type="EMBL" id="THU77751.1"/>
    </source>
</evidence>
<evidence type="ECO:0000313" key="2">
    <source>
        <dbReference type="Proteomes" id="UP000297245"/>
    </source>
</evidence>
<dbReference type="EMBL" id="ML180350">
    <property type="protein sequence ID" value="THU77751.1"/>
    <property type="molecule type" value="Genomic_DNA"/>
</dbReference>
<sequence>MSFRIHNQAVEPHVDPCSPYCAISQSLVSSLDPTFYGLVFSAPLTLSLRSYAFTAPTSFVITDTIPFGKDVLIGKDFVGACSRAGLSVPVLGITAISSTTTEPAVHTPRSSLQPSSSSSVSGIPHEPTFVDAPTCFVQAPLRILTLICLHLHTPHRSREQCKTIY</sequence>